<dbReference type="Pfam" id="PF00271">
    <property type="entry name" value="Helicase_C"/>
    <property type="match status" value="1"/>
</dbReference>
<dbReference type="Proteomes" id="UP001175001">
    <property type="component" value="Unassembled WGS sequence"/>
</dbReference>
<evidence type="ECO:0000313" key="4">
    <source>
        <dbReference type="EMBL" id="KAK0647437.1"/>
    </source>
</evidence>
<dbReference type="SUPFAM" id="SSF52540">
    <property type="entry name" value="P-loop containing nucleoside triphosphate hydrolases"/>
    <property type="match status" value="1"/>
</dbReference>
<evidence type="ECO:0000256" key="2">
    <source>
        <dbReference type="SAM" id="MobiDB-lite"/>
    </source>
</evidence>
<keyword evidence="1" id="KW-0378">Hydrolase</keyword>
<sequence length="319" mass="36487">MIRRTREDLFDGETILQIPGSMDETLLNKNCTHAEKRAQMPTKYYWDPVQCDSSMAKNPQSDISQADILRILTNARLAVVHEACPSVYSSLPMEEVDVVVSEEDQDEEMPVENMPNEGGAKASQLSREEFKARRQHDWRSSLKLQQALEFSKDALTSSSKIFFFSEFVSAFDALAAALTNSSIAYAKLNETMNRDERQAVVDDFESNDKSVKVLLLTAVGGEGITLIKASVVVILTPSWNPFIDLQIKYRADRIGQTLFVHTYRFMNDEFSERYVKRKQKMTMSSSCWMIQRDFVDSSLERVHEWTEEELFGKSKELNS</sequence>
<dbReference type="SMART" id="SM00490">
    <property type="entry name" value="HELICc"/>
    <property type="match status" value="1"/>
</dbReference>
<evidence type="ECO:0000313" key="5">
    <source>
        <dbReference type="Proteomes" id="UP001175001"/>
    </source>
</evidence>
<evidence type="ECO:0000256" key="1">
    <source>
        <dbReference type="ARBA" id="ARBA00022801"/>
    </source>
</evidence>
<dbReference type="PANTHER" id="PTHR45629:SF7">
    <property type="entry name" value="DNA EXCISION REPAIR PROTEIN ERCC-6-RELATED"/>
    <property type="match status" value="1"/>
</dbReference>
<proteinExistence type="predicted"/>
<dbReference type="Gene3D" id="3.40.50.300">
    <property type="entry name" value="P-loop containing nucleotide triphosphate hydrolases"/>
    <property type="match status" value="1"/>
</dbReference>
<dbReference type="GO" id="GO:0016787">
    <property type="term" value="F:hydrolase activity"/>
    <property type="evidence" value="ECO:0007669"/>
    <property type="project" value="UniProtKB-KW"/>
</dbReference>
<dbReference type="PANTHER" id="PTHR45629">
    <property type="entry name" value="SNF2/RAD54 FAMILY MEMBER"/>
    <property type="match status" value="1"/>
</dbReference>
<protein>
    <submittedName>
        <fullName evidence="4">SWI/SNF-related matrix-associated actin-dependent regulator of chromatin subfamily A member 3-like 2</fullName>
    </submittedName>
</protein>
<gene>
    <name evidence="4" type="ORF">DIS24_g7731</name>
</gene>
<dbReference type="CDD" id="cd18793">
    <property type="entry name" value="SF2_C_SNF"/>
    <property type="match status" value="1"/>
</dbReference>
<dbReference type="AlphaFoldDB" id="A0AA40CQY6"/>
<dbReference type="PROSITE" id="PS51194">
    <property type="entry name" value="HELICASE_CTER"/>
    <property type="match status" value="1"/>
</dbReference>
<dbReference type="InterPro" id="IPR027417">
    <property type="entry name" value="P-loop_NTPase"/>
</dbReference>
<dbReference type="EMBL" id="JAUJDW010000049">
    <property type="protein sequence ID" value="KAK0647437.1"/>
    <property type="molecule type" value="Genomic_DNA"/>
</dbReference>
<dbReference type="InterPro" id="IPR049730">
    <property type="entry name" value="SNF2/RAD54-like_C"/>
</dbReference>
<name>A0AA40CQY6_9PEZI</name>
<keyword evidence="5" id="KW-1185">Reference proteome</keyword>
<reference evidence="4" key="1">
    <citation type="submission" date="2023-06" db="EMBL/GenBank/DDBJ databases">
        <title>Multi-omics analyses reveal the molecular pathogenesis toolkit of Lasiodiplodia hormozganensis, a cross-kingdom pathogen.</title>
        <authorList>
            <person name="Felix C."/>
            <person name="Meneses R."/>
            <person name="Goncalves M.F.M."/>
            <person name="Tilleman L."/>
            <person name="Duarte A.S."/>
            <person name="Jorrin-Novo J.V."/>
            <person name="Van De Peer Y."/>
            <person name="Deforce D."/>
            <person name="Van Nieuwerburgh F."/>
            <person name="Esteves A.C."/>
            <person name="Alves A."/>
        </authorList>
    </citation>
    <scope>NUCLEOTIDE SEQUENCE</scope>
    <source>
        <strain evidence="4">CBS 339.90</strain>
    </source>
</reference>
<organism evidence="4 5">
    <name type="scientific">Lasiodiplodia hormozganensis</name>
    <dbReference type="NCBI Taxonomy" id="869390"/>
    <lineage>
        <taxon>Eukaryota</taxon>
        <taxon>Fungi</taxon>
        <taxon>Dikarya</taxon>
        <taxon>Ascomycota</taxon>
        <taxon>Pezizomycotina</taxon>
        <taxon>Dothideomycetes</taxon>
        <taxon>Dothideomycetes incertae sedis</taxon>
        <taxon>Botryosphaeriales</taxon>
        <taxon>Botryosphaeriaceae</taxon>
        <taxon>Lasiodiplodia</taxon>
    </lineage>
</organism>
<evidence type="ECO:0000259" key="3">
    <source>
        <dbReference type="PROSITE" id="PS51194"/>
    </source>
</evidence>
<dbReference type="InterPro" id="IPR050496">
    <property type="entry name" value="SNF2_RAD54_helicase_repair"/>
</dbReference>
<dbReference type="InterPro" id="IPR001650">
    <property type="entry name" value="Helicase_C-like"/>
</dbReference>
<accession>A0AA40CQY6</accession>
<feature type="region of interest" description="Disordered" evidence="2">
    <location>
        <begin position="106"/>
        <end position="127"/>
    </location>
</feature>
<comment type="caution">
    <text evidence="4">The sequence shown here is derived from an EMBL/GenBank/DDBJ whole genome shotgun (WGS) entry which is preliminary data.</text>
</comment>
<feature type="domain" description="Helicase C-terminal" evidence="3">
    <location>
        <begin position="143"/>
        <end position="310"/>
    </location>
</feature>